<feature type="transmembrane region" description="Helical" evidence="1">
    <location>
        <begin position="6"/>
        <end position="23"/>
    </location>
</feature>
<feature type="transmembrane region" description="Helical" evidence="1">
    <location>
        <begin position="30"/>
        <end position="47"/>
    </location>
</feature>
<evidence type="ECO:0000313" key="2">
    <source>
        <dbReference type="EMBL" id="ODQ81361.1"/>
    </source>
</evidence>
<evidence type="ECO:0000256" key="1">
    <source>
        <dbReference type="SAM" id="Phobius"/>
    </source>
</evidence>
<keyword evidence="1" id="KW-1133">Transmembrane helix</keyword>
<keyword evidence="3" id="KW-1185">Reference proteome</keyword>
<dbReference type="Proteomes" id="UP000094336">
    <property type="component" value="Unassembled WGS sequence"/>
</dbReference>
<organism evidence="2 3">
    <name type="scientific">Babjeviella inositovora NRRL Y-12698</name>
    <dbReference type="NCBI Taxonomy" id="984486"/>
    <lineage>
        <taxon>Eukaryota</taxon>
        <taxon>Fungi</taxon>
        <taxon>Dikarya</taxon>
        <taxon>Ascomycota</taxon>
        <taxon>Saccharomycotina</taxon>
        <taxon>Pichiomycetes</taxon>
        <taxon>Serinales incertae sedis</taxon>
        <taxon>Babjeviella</taxon>
    </lineage>
</organism>
<reference evidence="3" key="1">
    <citation type="submission" date="2016-05" db="EMBL/GenBank/DDBJ databases">
        <title>Comparative genomics of biotechnologically important yeasts.</title>
        <authorList>
            <consortium name="DOE Joint Genome Institute"/>
            <person name="Riley R."/>
            <person name="Haridas S."/>
            <person name="Wolfe K.H."/>
            <person name="Lopes M.R."/>
            <person name="Hittinger C.T."/>
            <person name="Goker M."/>
            <person name="Salamov A."/>
            <person name="Wisecaver J."/>
            <person name="Long T.M."/>
            <person name="Aerts A.L."/>
            <person name="Barry K."/>
            <person name="Choi C."/>
            <person name="Clum A."/>
            <person name="Coughlan A.Y."/>
            <person name="Deshpande S."/>
            <person name="Douglass A.P."/>
            <person name="Hanson S.J."/>
            <person name="Klenk H.-P."/>
            <person name="Labutti K."/>
            <person name="Lapidus A."/>
            <person name="Lindquist E."/>
            <person name="Lipzen A."/>
            <person name="Meier-Kolthoff J.P."/>
            <person name="Ohm R.A."/>
            <person name="Otillar R.P."/>
            <person name="Pangilinan J."/>
            <person name="Peng Y."/>
            <person name="Rokas A."/>
            <person name="Rosa C.A."/>
            <person name="Scheuner C."/>
            <person name="Sibirny A.A."/>
            <person name="Slot J.C."/>
            <person name="Stielow J.B."/>
            <person name="Sun H."/>
            <person name="Kurtzman C.P."/>
            <person name="Blackwell M."/>
            <person name="Grigoriev I.V."/>
            <person name="Jeffries T.W."/>
        </authorList>
    </citation>
    <scope>NUCLEOTIDE SEQUENCE [LARGE SCALE GENOMIC DNA]</scope>
    <source>
        <strain evidence="3">NRRL Y-12698</strain>
    </source>
</reference>
<gene>
    <name evidence="2" type="ORF">BABINDRAFT_160714</name>
</gene>
<keyword evidence="1" id="KW-0812">Transmembrane</keyword>
<sequence length="117" mass="12474">MLLKTFNLMLIGLATVSVILPLFTRGLDRATCVIVGAVLAYLSIMLAGNKLNVVILWGVTGLGSATVLWDSYNRLLGGEEMTNFEIGFQIYQLTVATIAMLVFAVTATAKNSAGTSE</sequence>
<keyword evidence="1" id="KW-0472">Membrane</keyword>
<protein>
    <submittedName>
        <fullName evidence="2">Uncharacterized protein</fullName>
    </submittedName>
</protein>
<proteinExistence type="predicted"/>
<dbReference type="RefSeq" id="XP_018986689.1">
    <property type="nucleotide sequence ID" value="XM_019128403.1"/>
</dbReference>
<dbReference type="GeneID" id="30146256"/>
<name>A0A1E3QUK2_9ASCO</name>
<feature type="transmembrane region" description="Helical" evidence="1">
    <location>
        <begin position="90"/>
        <end position="109"/>
    </location>
</feature>
<dbReference type="AlphaFoldDB" id="A0A1E3QUK2"/>
<evidence type="ECO:0000313" key="3">
    <source>
        <dbReference type="Proteomes" id="UP000094336"/>
    </source>
</evidence>
<dbReference type="EMBL" id="KV454428">
    <property type="protein sequence ID" value="ODQ81361.1"/>
    <property type="molecule type" value="Genomic_DNA"/>
</dbReference>
<accession>A0A1E3QUK2</accession>